<name>A0A840HY79_9SPHN</name>
<protein>
    <submittedName>
        <fullName evidence="2">Uncharacterized protein</fullName>
    </submittedName>
</protein>
<sequence>MTDKSAAMVIGFIAAQVVCLGAALIVMWIL</sequence>
<evidence type="ECO:0000256" key="1">
    <source>
        <dbReference type="SAM" id="Phobius"/>
    </source>
</evidence>
<comment type="caution">
    <text evidence="2">The sequence shown here is derived from an EMBL/GenBank/DDBJ whole genome shotgun (WGS) entry which is preliminary data.</text>
</comment>
<dbReference type="Proteomes" id="UP000575068">
    <property type="component" value="Unassembled WGS sequence"/>
</dbReference>
<keyword evidence="3" id="KW-1185">Reference proteome</keyword>
<evidence type="ECO:0000313" key="2">
    <source>
        <dbReference type="EMBL" id="MBB4642386.1"/>
    </source>
</evidence>
<organism evidence="2 3">
    <name type="scientific">Rhizorhapis suberifaciens</name>
    <name type="common">corky root of lettuce</name>
    <dbReference type="NCBI Taxonomy" id="13656"/>
    <lineage>
        <taxon>Bacteria</taxon>
        <taxon>Pseudomonadati</taxon>
        <taxon>Pseudomonadota</taxon>
        <taxon>Alphaproteobacteria</taxon>
        <taxon>Sphingomonadales</taxon>
        <taxon>Sphingomonadaceae</taxon>
        <taxon>Rhizorhapis</taxon>
    </lineage>
</organism>
<dbReference type="AlphaFoldDB" id="A0A840HY79"/>
<keyword evidence="1" id="KW-0812">Transmembrane</keyword>
<gene>
    <name evidence="2" type="ORF">HNQ99_002711</name>
</gene>
<dbReference type="EMBL" id="JACHOV010000010">
    <property type="protein sequence ID" value="MBB4642386.1"/>
    <property type="molecule type" value="Genomic_DNA"/>
</dbReference>
<accession>A0A840HY79</accession>
<keyword evidence="1" id="KW-0472">Membrane</keyword>
<feature type="transmembrane region" description="Helical" evidence="1">
    <location>
        <begin position="6"/>
        <end position="29"/>
    </location>
</feature>
<keyword evidence="1" id="KW-1133">Transmembrane helix</keyword>
<reference evidence="2 3" key="1">
    <citation type="submission" date="2020-08" db="EMBL/GenBank/DDBJ databases">
        <title>Genomic Encyclopedia of Type Strains, Phase IV (KMG-IV): sequencing the most valuable type-strain genomes for metagenomic binning, comparative biology and taxonomic classification.</title>
        <authorList>
            <person name="Goeker M."/>
        </authorList>
    </citation>
    <scope>NUCLEOTIDE SEQUENCE [LARGE SCALE GENOMIC DNA]</scope>
    <source>
        <strain evidence="2 3">DSM 7465</strain>
    </source>
</reference>
<proteinExistence type="predicted"/>
<evidence type="ECO:0000313" key="3">
    <source>
        <dbReference type="Proteomes" id="UP000575068"/>
    </source>
</evidence>